<sequence length="281" mass="32594">MRLIFLFTLLLLGFPSLSSEWNGQWKGILSIHQDFSDEQAIYLNLEEGQELTRIELTDTDVYALKRFKINDSDAFNLEIEEINFKSRANSRETPRCKLKYNLKYNDSTGYLEGTFTSVDCKNYSGYVILYKADYTFPTEKKSDLSHLWVHRLKLDLDKGFSAPAIRKKELESFKFKPIYFDHDKSVVKAEFHAYLKDMIRVVQGHSDIRIKVTGHTDAVGTDAYNVGLSERRAKAIKDFFVANGLPEDKLEIDFKGEREPVDTNSTREGKQHNRRVDFSFV</sequence>
<name>A0A1I6YNB8_9FLAO</name>
<evidence type="ECO:0000313" key="7">
    <source>
        <dbReference type="Proteomes" id="UP000236454"/>
    </source>
</evidence>
<dbReference type="PRINTS" id="PR01021">
    <property type="entry name" value="OMPADOMAIN"/>
</dbReference>
<dbReference type="Proteomes" id="UP000236454">
    <property type="component" value="Unassembled WGS sequence"/>
</dbReference>
<reference evidence="6 7" key="1">
    <citation type="submission" date="2016-10" db="EMBL/GenBank/DDBJ databases">
        <authorList>
            <person name="de Groot N.N."/>
        </authorList>
    </citation>
    <scope>NUCLEOTIDE SEQUENCE [LARGE SCALE GENOMIC DNA]</scope>
    <source>
        <strain evidence="6 7">CGMCC 1.7005</strain>
    </source>
</reference>
<dbReference type="PANTHER" id="PTHR30329">
    <property type="entry name" value="STATOR ELEMENT OF FLAGELLAR MOTOR COMPLEX"/>
    <property type="match status" value="1"/>
</dbReference>
<dbReference type="InterPro" id="IPR006665">
    <property type="entry name" value="OmpA-like"/>
</dbReference>
<dbReference type="Pfam" id="PF00691">
    <property type="entry name" value="OmpA"/>
    <property type="match status" value="1"/>
</dbReference>
<keyword evidence="7" id="KW-1185">Reference proteome</keyword>
<dbReference type="STRING" id="477690.SAMN05216474_1043"/>
<dbReference type="InterPro" id="IPR036737">
    <property type="entry name" value="OmpA-like_sf"/>
</dbReference>
<dbReference type="RefSeq" id="WP_090247160.1">
    <property type="nucleotide sequence ID" value="NZ_FPAS01000001.1"/>
</dbReference>
<evidence type="ECO:0000256" key="1">
    <source>
        <dbReference type="ARBA" id="ARBA00004442"/>
    </source>
</evidence>
<keyword evidence="2 4" id="KW-0472">Membrane</keyword>
<dbReference type="InterPro" id="IPR006664">
    <property type="entry name" value="OMP_bac"/>
</dbReference>
<dbReference type="PANTHER" id="PTHR30329:SF21">
    <property type="entry name" value="LIPOPROTEIN YIAD-RELATED"/>
    <property type="match status" value="1"/>
</dbReference>
<dbReference type="InterPro" id="IPR050330">
    <property type="entry name" value="Bact_OuterMem_StrucFunc"/>
</dbReference>
<comment type="subcellular location">
    <subcellularLocation>
        <location evidence="1">Cell outer membrane</location>
    </subcellularLocation>
</comment>
<keyword evidence="3" id="KW-0998">Cell outer membrane</keyword>
<dbReference type="EMBL" id="FPAS01000001">
    <property type="protein sequence ID" value="SFT51957.1"/>
    <property type="molecule type" value="Genomic_DNA"/>
</dbReference>
<evidence type="ECO:0000313" key="6">
    <source>
        <dbReference type="EMBL" id="SFT51957.1"/>
    </source>
</evidence>
<dbReference type="SUPFAM" id="SSF103088">
    <property type="entry name" value="OmpA-like"/>
    <property type="match status" value="1"/>
</dbReference>
<organism evidence="6 7">
    <name type="scientific">Lishizhenia tianjinensis</name>
    <dbReference type="NCBI Taxonomy" id="477690"/>
    <lineage>
        <taxon>Bacteria</taxon>
        <taxon>Pseudomonadati</taxon>
        <taxon>Bacteroidota</taxon>
        <taxon>Flavobacteriia</taxon>
        <taxon>Flavobacteriales</taxon>
        <taxon>Crocinitomicaceae</taxon>
        <taxon>Lishizhenia</taxon>
    </lineage>
</organism>
<gene>
    <name evidence="6" type="ORF">SAMN05216474_1043</name>
</gene>
<dbReference type="Gene3D" id="3.30.1330.60">
    <property type="entry name" value="OmpA-like domain"/>
    <property type="match status" value="1"/>
</dbReference>
<dbReference type="PROSITE" id="PS51123">
    <property type="entry name" value="OMPA_2"/>
    <property type="match status" value="1"/>
</dbReference>
<dbReference type="GO" id="GO:0009279">
    <property type="term" value="C:cell outer membrane"/>
    <property type="evidence" value="ECO:0007669"/>
    <property type="project" value="UniProtKB-SubCell"/>
</dbReference>
<evidence type="ECO:0000256" key="2">
    <source>
        <dbReference type="ARBA" id="ARBA00023136"/>
    </source>
</evidence>
<dbReference type="OrthoDB" id="9800869at2"/>
<proteinExistence type="predicted"/>
<dbReference type="AlphaFoldDB" id="A0A1I6YNB8"/>
<accession>A0A1I6YNB8</accession>
<evidence type="ECO:0000256" key="4">
    <source>
        <dbReference type="PROSITE-ProRule" id="PRU00473"/>
    </source>
</evidence>
<dbReference type="CDD" id="cd07185">
    <property type="entry name" value="OmpA_C-like"/>
    <property type="match status" value="1"/>
</dbReference>
<evidence type="ECO:0000259" key="5">
    <source>
        <dbReference type="PROSITE" id="PS51123"/>
    </source>
</evidence>
<protein>
    <submittedName>
        <fullName evidence="6">OmpA family protein</fullName>
    </submittedName>
</protein>
<evidence type="ECO:0000256" key="3">
    <source>
        <dbReference type="ARBA" id="ARBA00023237"/>
    </source>
</evidence>
<dbReference type="PRINTS" id="PR01023">
    <property type="entry name" value="NAFLGMOTY"/>
</dbReference>
<feature type="domain" description="OmpA-like" evidence="5">
    <location>
        <begin position="167"/>
        <end position="281"/>
    </location>
</feature>